<dbReference type="InterPro" id="IPR038874">
    <property type="entry name" value="TMEM253"/>
</dbReference>
<dbReference type="GeneTree" id="ENSGT00400000023212"/>
<protein>
    <submittedName>
        <fullName evidence="2">Transmembrane protein 253</fullName>
    </submittedName>
</protein>
<dbReference type="Proteomes" id="UP000694415">
    <property type="component" value="Unplaced"/>
</dbReference>
<reference evidence="2" key="1">
    <citation type="submission" date="2025-08" db="UniProtKB">
        <authorList>
            <consortium name="Ensembl"/>
        </authorList>
    </citation>
    <scope>IDENTIFICATION</scope>
</reference>
<evidence type="ECO:0000256" key="1">
    <source>
        <dbReference type="SAM" id="Phobius"/>
    </source>
</evidence>
<accession>A0A8C6N0F6</accession>
<dbReference type="PANTHER" id="PTHR37359">
    <property type="entry name" value="TRANSMEMBRANE PROTEIN 253"/>
    <property type="match status" value="1"/>
</dbReference>
<dbReference type="PANTHER" id="PTHR37359:SF1">
    <property type="entry name" value="TRANSMEMBRANE PROTEIN 253"/>
    <property type="match status" value="1"/>
</dbReference>
<keyword evidence="3" id="KW-1185">Reference proteome</keyword>
<evidence type="ECO:0000313" key="2">
    <source>
        <dbReference type="Ensembl" id="ENSMSIP00000026100.1"/>
    </source>
</evidence>
<organism evidence="2 3">
    <name type="scientific">Mus spicilegus</name>
    <name type="common">Mound-building mouse</name>
    <dbReference type="NCBI Taxonomy" id="10103"/>
    <lineage>
        <taxon>Eukaryota</taxon>
        <taxon>Metazoa</taxon>
        <taxon>Chordata</taxon>
        <taxon>Craniata</taxon>
        <taxon>Vertebrata</taxon>
        <taxon>Euteleostomi</taxon>
        <taxon>Mammalia</taxon>
        <taxon>Eutheria</taxon>
        <taxon>Euarchontoglires</taxon>
        <taxon>Glires</taxon>
        <taxon>Rodentia</taxon>
        <taxon>Myomorpha</taxon>
        <taxon>Muroidea</taxon>
        <taxon>Muridae</taxon>
        <taxon>Murinae</taxon>
        <taxon>Mus</taxon>
        <taxon>Mus</taxon>
    </lineage>
</organism>
<keyword evidence="1" id="KW-1133">Transmembrane helix</keyword>
<proteinExistence type="predicted"/>
<name>A0A8C6N0F6_MUSSI</name>
<evidence type="ECO:0000313" key="3">
    <source>
        <dbReference type="Proteomes" id="UP000694415"/>
    </source>
</evidence>
<keyword evidence="1" id="KW-0812">Transmembrane</keyword>
<keyword evidence="1" id="KW-0472">Membrane</keyword>
<feature type="transmembrane region" description="Helical" evidence="1">
    <location>
        <begin position="32"/>
        <end position="51"/>
    </location>
</feature>
<dbReference type="Ensembl" id="ENSMSIT00000032919.1">
    <property type="protein sequence ID" value="ENSMSIP00000026100.1"/>
    <property type="gene ID" value="ENSMSIG00000021992.1"/>
</dbReference>
<sequence length="170" mass="18131">MDQNANQPRQERPSVRLEKLQHWARHKQSGHLLVLGVSQVWLAIAMVPFTISVSCLSSACHLVTALPLWPGASGLLTGIITLELRRAPCIWKVLVNEGGRAEENRGCTHKSILTLRPAVDRVAGAGAERGGLHPSGSAGLHICPVLAEPEEAWILQEVKAAVPGATGGPL</sequence>
<reference evidence="2" key="2">
    <citation type="submission" date="2025-09" db="UniProtKB">
        <authorList>
            <consortium name="Ensembl"/>
        </authorList>
    </citation>
    <scope>IDENTIFICATION</scope>
</reference>
<dbReference type="AlphaFoldDB" id="A0A8C6N0F6"/>